<protein>
    <submittedName>
        <fullName evidence="2">BTB/POZ protein</fullName>
    </submittedName>
</protein>
<evidence type="ECO:0000313" key="2">
    <source>
        <dbReference type="EMBL" id="KAE8307803.1"/>
    </source>
</evidence>
<accession>A0A5N6VHJ0</accession>
<dbReference type="Pfam" id="PF00651">
    <property type="entry name" value="BTB"/>
    <property type="match status" value="1"/>
</dbReference>
<dbReference type="CDD" id="cd18186">
    <property type="entry name" value="BTB_POZ_ZBTB_KLHL-like"/>
    <property type="match status" value="1"/>
</dbReference>
<evidence type="ECO:0000313" key="3">
    <source>
        <dbReference type="Proteomes" id="UP000325433"/>
    </source>
</evidence>
<dbReference type="Gene3D" id="3.30.710.10">
    <property type="entry name" value="Potassium Channel Kv1.1, Chain A"/>
    <property type="match status" value="1"/>
</dbReference>
<dbReference type="InterPro" id="IPR011333">
    <property type="entry name" value="SKP1/BTB/POZ_sf"/>
</dbReference>
<dbReference type="PANTHER" id="PTHR47843">
    <property type="entry name" value="BTB DOMAIN-CONTAINING PROTEIN-RELATED"/>
    <property type="match status" value="1"/>
</dbReference>
<name>A0A5N6VHJ0_9EURO</name>
<dbReference type="PANTHER" id="PTHR47843:SF5">
    <property type="entry name" value="BTB_POZ DOMAIN PROTEIN"/>
    <property type="match status" value="1"/>
</dbReference>
<dbReference type="SMART" id="SM00225">
    <property type="entry name" value="BTB"/>
    <property type="match status" value="1"/>
</dbReference>
<feature type="domain" description="BTB" evidence="1">
    <location>
        <begin position="29"/>
        <end position="88"/>
    </location>
</feature>
<organism evidence="2 3">
    <name type="scientific">Aspergillus transmontanensis</name>
    <dbReference type="NCBI Taxonomy" id="1034304"/>
    <lineage>
        <taxon>Eukaryota</taxon>
        <taxon>Fungi</taxon>
        <taxon>Dikarya</taxon>
        <taxon>Ascomycota</taxon>
        <taxon>Pezizomycotina</taxon>
        <taxon>Eurotiomycetes</taxon>
        <taxon>Eurotiomycetidae</taxon>
        <taxon>Eurotiales</taxon>
        <taxon>Aspergillaceae</taxon>
        <taxon>Aspergillus</taxon>
        <taxon>Aspergillus subgen. Circumdati</taxon>
    </lineage>
</organism>
<sequence>MSMKPASSISTMSKLRDVMRDLLQQGQFSDMEILCQGVTFKVHKAIVCTQSSYFHSAICDGFKESTEKAINLQDDTPETVERILSFLYLRDYREEGHSVQYEQPVSEVAIRNNESDSLIPENEPESTKPAHQAAFNNIEVFIAADKYGIIPLKTLAASKFSRWVNENCSSPAFHKVIERVMMSVPPHESTLQEVIADFISRHIFEQTQDPEIVHIFNSFGSLGSLVIAKLISNKLVKRPDEQSAFAGLVQKINSSNRCRHCSKEFNVRFRNEEYLHGKFRCAGCSTRH</sequence>
<proteinExistence type="predicted"/>
<dbReference type="InterPro" id="IPR000210">
    <property type="entry name" value="BTB/POZ_dom"/>
</dbReference>
<reference evidence="3" key="1">
    <citation type="submission" date="2019-04" db="EMBL/GenBank/DDBJ databases">
        <title>Friends and foes A comparative genomics studyof 23 Aspergillus species from section Flavi.</title>
        <authorList>
            <consortium name="DOE Joint Genome Institute"/>
            <person name="Kjaerbolling I."/>
            <person name="Vesth T."/>
            <person name="Frisvad J.C."/>
            <person name="Nybo J.L."/>
            <person name="Theobald S."/>
            <person name="Kildgaard S."/>
            <person name="Isbrandt T."/>
            <person name="Kuo A."/>
            <person name="Sato A."/>
            <person name="Lyhne E.K."/>
            <person name="Kogle M.E."/>
            <person name="Wiebenga A."/>
            <person name="Kun R.S."/>
            <person name="Lubbers R.J."/>
            <person name="Makela M.R."/>
            <person name="Barry K."/>
            <person name="Chovatia M."/>
            <person name="Clum A."/>
            <person name="Daum C."/>
            <person name="Haridas S."/>
            <person name="He G."/>
            <person name="LaButti K."/>
            <person name="Lipzen A."/>
            <person name="Mondo S."/>
            <person name="Riley R."/>
            <person name="Salamov A."/>
            <person name="Simmons B.A."/>
            <person name="Magnuson J.K."/>
            <person name="Henrissat B."/>
            <person name="Mortensen U.H."/>
            <person name="Larsen T.O."/>
            <person name="Devries R.P."/>
            <person name="Grigoriev I.V."/>
            <person name="Machida M."/>
            <person name="Baker S.E."/>
            <person name="Andersen M.R."/>
        </authorList>
    </citation>
    <scope>NUCLEOTIDE SEQUENCE [LARGE SCALE GENOMIC DNA]</scope>
    <source>
        <strain evidence="3">CBS 130015</strain>
    </source>
</reference>
<dbReference type="SUPFAM" id="SSF54695">
    <property type="entry name" value="POZ domain"/>
    <property type="match status" value="1"/>
</dbReference>
<dbReference type="AlphaFoldDB" id="A0A5N6VHJ0"/>
<dbReference type="PROSITE" id="PS50097">
    <property type="entry name" value="BTB"/>
    <property type="match status" value="1"/>
</dbReference>
<dbReference type="EMBL" id="ML738398">
    <property type="protein sequence ID" value="KAE8307803.1"/>
    <property type="molecule type" value="Genomic_DNA"/>
</dbReference>
<keyword evidence="3" id="KW-1185">Reference proteome</keyword>
<gene>
    <name evidence="2" type="ORF">BDV41DRAFT_553413</name>
</gene>
<dbReference type="Proteomes" id="UP000325433">
    <property type="component" value="Unassembled WGS sequence"/>
</dbReference>
<evidence type="ECO:0000259" key="1">
    <source>
        <dbReference type="PROSITE" id="PS50097"/>
    </source>
</evidence>